<comment type="caution">
    <text evidence="1">The sequence shown here is derived from an EMBL/GenBank/DDBJ whole genome shotgun (WGS) entry which is preliminary data.</text>
</comment>
<dbReference type="Proteomes" id="UP001321473">
    <property type="component" value="Unassembled WGS sequence"/>
</dbReference>
<reference evidence="1 2" key="1">
    <citation type="journal article" date="2023" name="Arcadia Sci">
        <title>De novo assembly of a long-read Amblyomma americanum tick genome.</title>
        <authorList>
            <person name="Chou S."/>
            <person name="Poskanzer K.E."/>
            <person name="Rollins M."/>
            <person name="Thuy-Boun P.S."/>
        </authorList>
    </citation>
    <scope>NUCLEOTIDE SEQUENCE [LARGE SCALE GENOMIC DNA]</scope>
    <source>
        <strain evidence="1">F_SG_1</strain>
        <tissue evidence="1">Salivary glands</tissue>
    </source>
</reference>
<accession>A0AAQ4DYD3</accession>
<gene>
    <name evidence="1" type="ORF">V5799_005744</name>
</gene>
<dbReference type="AlphaFoldDB" id="A0AAQ4DYD3"/>
<evidence type="ECO:0000313" key="2">
    <source>
        <dbReference type="Proteomes" id="UP001321473"/>
    </source>
</evidence>
<evidence type="ECO:0000313" key="1">
    <source>
        <dbReference type="EMBL" id="KAK8767473.1"/>
    </source>
</evidence>
<proteinExistence type="predicted"/>
<organism evidence="1 2">
    <name type="scientific">Amblyomma americanum</name>
    <name type="common">Lone star tick</name>
    <dbReference type="NCBI Taxonomy" id="6943"/>
    <lineage>
        <taxon>Eukaryota</taxon>
        <taxon>Metazoa</taxon>
        <taxon>Ecdysozoa</taxon>
        <taxon>Arthropoda</taxon>
        <taxon>Chelicerata</taxon>
        <taxon>Arachnida</taxon>
        <taxon>Acari</taxon>
        <taxon>Parasitiformes</taxon>
        <taxon>Ixodida</taxon>
        <taxon>Ixodoidea</taxon>
        <taxon>Ixodidae</taxon>
        <taxon>Amblyomminae</taxon>
        <taxon>Amblyomma</taxon>
    </lineage>
</organism>
<sequence length="68" mass="8019">MRLSRALQWKEQLTPVFEFLKGQCFQKVNFSLQTIKEIQSKSYISKSKPFPRVHACVTYASLRSFSFQ</sequence>
<protein>
    <submittedName>
        <fullName evidence="1">Uncharacterized protein</fullName>
    </submittedName>
</protein>
<name>A0AAQ4DYD3_AMBAM</name>
<keyword evidence="2" id="KW-1185">Reference proteome</keyword>
<dbReference type="EMBL" id="JARKHS020025427">
    <property type="protein sequence ID" value="KAK8767473.1"/>
    <property type="molecule type" value="Genomic_DNA"/>
</dbReference>